<dbReference type="Proteomes" id="UP000593567">
    <property type="component" value="Unassembled WGS sequence"/>
</dbReference>
<dbReference type="AlphaFoldDB" id="A0A7J7K7A1"/>
<keyword evidence="3" id="KW-1185">Reference proteome</keyword>
<comment type="caution">
    <text evidence="2">The sequence shown here is derived from an EMBL/GenBank/DDBJ whole genome shotgun (WGS) entry which is preliminary data.</text>
</comment>
<organism evidence="2 3">
    <name type="scientific">Bugula neritina</name>
    <name type="common">Brown bryozoan</name>
    <name type="synonym">Sertularia neritina</name>
    <dbReference type="NCBI Taxonomy" id="10212"/>
    <lineage>
        <taxon>Eukaryota</taxon>
        <taxon>Metazoa</taxon>
        <taxon>Spiralia</taxon>
        <taxon>Lophotrochozoa</taxon>
        <taxon>Bryozoa</taxon>
        <taxon>Gymnolaemata</taxon>
        <taxon>Cheilostomatida</taxon>
        <taxon>Flustrina</taxon>
        <taxon>Buguloidea</taxon>
        <taxon>Bugulidae</taxon>
        <taxon>Bugula</taxon>
    </lineage>
</organism>
<proteinExistence type="predicted"/>
<gene>
    <name evidence="2" type="ORF">EB796_007888</name>
</gene>
<feature type="region of interest" description="Disordered" evidence="1">
    <location>
        <begin position="54"/>
        <end position="85"/>
    </location>
</feature>
<dbReference type="EMBL" id="VXIV02001234">
    <property type="protein sequence ID" value="KAF6033801.1"/>
    <property type="molecule type" value="Genomic_DNA"/>
</dbReference>
<accession>A0A7J7K7A1</accession>
<evidence type="ECO:0000313" key="2">
    <source>
        <dbReference type="EMBL" id="KAF6033801.1"/>
    </source>
</evidence>
<dbReference type="OrthoDB" id="6285209at2759"/>
<reference evidence="2" key="1">
    <citation type="submission" date="2020-06" db="EMBL/GenBank/DDBJ databases">
        <title>Draft genome of Bugula neritina, a colonial animal packing powerful symbionts and potential medicines.</title>
        <authorList>
            <person name="Rayko M."/>
        </authorList>
    </citation>
    <scope>NUCLEOTIDE SEQUENCE [LARGE SCALE GENOMIC DNA]</scope>
    <source>
        <strain evidence="2">Kwan_BN1</strain>
    </source>
</reference>
<feature type="compositionally biased region" description="Polar residues" evidence="1">
    <location>
        <begin position="75"/>
        <end position="85"/>
    </location>
</feature>
<name>A0A7J7K7A1_BUGNE</name>
<feature type="compositionally biased region" description="Polar residues" evidence="1">
    <location>
        <begin position="54"/>
        <end position="67"/>
    </location>
</feature>
<protein>
    <submittedName>
        <fullName evidence="2">UBE3A</fullName>
    </submittedName>
</protein>
<evidence type="ECO:0000256" key="1">
    <source>
        <dbReference type="SAM" id="MobiDB-lite"/>
    </source>
</evidence>
<sequence length="490" mass="55141">MYCASSARFYKPAPLPPNDAALEAVRLIKEKVPVKCTDVETSQITNAMHAQIPLSNNATSNDNTLSVGDSLLKSKPSTSSASGDTMRSHVSALSAATKPFTVKPLTESLVLETVEFCKQHQKWSELVKLIGSTFSQIDVLKQSFRLEEPDQTTGLTLDLPSLRNTYSALFSLPELPFNSALINALTQLSDDLLIELQYRSAFERDPEILNVILIVLNLPCLDSPEYIEKVYPRFLKAMTHLPLQGRKSLVQTFVCLGREYQRSLLTSLQQLLTIRVVSQSEKWSSQHVLNYDEQIASAAKVMKLVYYASLLGGRLDDSETLSKERENSENLKKSVLEFMRSVTERSSVKERAEVKEDPLAQVLGIRALDCREPLIHRLEFVNEMINETLATDQDFAYYKAQNGTFTFIEHSFLLSTATKSMALYCDNRMRMISERRSAILSSLMHGRQLIPYLRLRVRRDHIIDDALVGCSLLYKGVLGYPVSRPGVSCQ</sequence>
<evidence type="ECO:0000313" key="3">
    <source>
        <dbReference type="Proteomes" id="UP000593567"/>
    </source>
</evidence>